<accession>A0ABQ9F116</accession>
<keyword evidence="2" id="KW-1185">Reference proteome</keyword>
<dbReference type="InterPro" id="IPR052739">
    <property type="entry name" value="FAAH2"/>
</dbReference>
<sequence>MELLCTGPMCRYAEDLLPLLKIFAGTNVSKLDIDRKVDLKSLKFYTMEDDGGSMLPSKIKLFNFVVIATNSLKVMDSTSLGQLIGRVITHLEEQLGVKVETVNIGKMKFSLEMWSAKMSTAGGTSFCEYMADRKGSVNAVAEYFKWLVGMSNHTLPAIGLGIVENLTSLTERSNNIFLNMLERLSEDMGNLLGDNGILLYPTHPKIAPYHNEPILYPFNFAYTGIFNALGLPVTQCPLGLSSSGLPLVLHVCYHHRMIITQTEFCDTNPKDIVQYCVFITVTDAKPIDEDNRCINM</sequence>
<reference evidence="1 2" key="1">
    <citation type="submission" date="2022-12" db="EMBL/GenBank/DDBJ databases">
        <title>Chromosome-level genome of Tegillarca granosa.</title>
        <authorList>
            <person name="Kim J."/>
        </authorList>
    </citation>
    <scope>NUCLEOTIDE SEQUENCE [LARGE SCALE GENOMIC DNA]</scope>
    <source>
        <strain evidence="1">Teg-2019</strain>
        <tissue evidence="1">Adductor muscle</tissue>
    </source>
</reference>
<name>A0ABQ9F116_TEGGR</name>
<organism evidence="1 2">
    <name type="scientific">Tegillarca granosa</name>
    <name type="common">Malaysian cockle</name>
    <name type="synonym">Anadara granosa</name>
    <dbReference type="NCBI Taxonomy" id="220873"/>
    <lineage>
        <taxon>Eukaryota</taxon>
        <taxon>Metazoa</taxon>
        <taxon>Spiralia</taxon>
        <taxon>Lophotrochozoa</taxon>
        <taxon>Mollusca</taxon>
        <taxon>Bivalvia</taxon>
        <taxon>Autobranchia</taxon>
        <taxon>Pteriomorphia</taxon>
        <taxon>Arcoida</taxon>
        <taxon>Arcoidea</taxon>
        <taxon>Arcidae</taxon>
        <taxon>Tegillarca</taxon>
    </lineage>
</organism>
<evidence type="ECO:0000313" key="2">
    <source>
        <dbReference type="Proteomes" id="UP001217089"/>
    </source>
</evidence>
<dbReference type="InterPro" id="IPR036928">
    <property type="entry name" value="AS_sf"/>
</dbReference>
<comment type="caution">
    <text evidence="1">The sequence shown here is derived from an EMBL/GenBank/DDBJ whole genome shotgun (WGS) entry which is preliminary data.</text>
</comment>
<evidence type="ECO:0000313" key="1">
    <source>
        <dbReference type="EMBL" id="KAJ8311091.1"/>
    </source>
</evidence>
<dbReference type="SUPFAM" id="SSF75304">
    <property type="entry name" value="Amidase signature (AS) enzymes"/>
    <property type="match status" value="1"/>
</dbReference>
<dbReference type="Proteomes" id="UP001217089">
    <property type="component" value="Unassembled WGS sequence"/>
</dbReference>
<protein>
    <submittedName>
        <fullName evidence="1">Uncharacterized protein</fullName>
    </submittedName>
</protein>
<proteinExistence type="predicted"/>
<dbReference type="EMBL" id="JARBDR010000582">
    <property type="protein sequence ID" value="KAJ8311091.1"/>
    <property type="molecule type" value="Genomic_DNA"/>
</dbReference>
<dbReference type="Gene3D" id="3.90.1300.10">
    <property type="entry name" value="Amidase signature (AS) domain"/>
    <property type="match status" value="1"/>
</dbReference>
<dbReference type="PANTHER" id="PTHR43372:SF4">
    <property type="entry name" value="FATTY-ACID AMIDE HYDROLASE 2"/>
    <property type="match status" value="1"/>
</dbReference>
<dbReference type="PANTHER" id="PTHR43372">
    <property type="entry name" value="FATTY-ACID AMIDE HYDROLASE"/>
    <property type="match status" value="1"/>
</dbReference>
<gene>
    <name evidence="1" type="ORF">KUTeg_011357</name>
</gene>